<dbReference type="Proteomes" id="UP000288805">
    <property type="component" value="Unassembled WGS sequence"/>
</dbReference>
<dbReference type="EMBL" id="QGNW01000162">
    <property type="protein sequence ID" value="RVW89669.1"/>
    <property type="molecule type" value="Genomic_DNA"/>
</dbReference>
<comment type="caution">
    <text evidence="2">The sequence shown here is derived from an EMBL/GenBank/DDBJ whole genome shotgun (WGS) entry which is preliminary data.</text>
</comment>
<dbReference type="CDD" id="cd09272">
    <property type="entry name" value="RNase_HI_RT_Ty1"/>
    <property type="match status" value="1"/>
</dbReference>
<proteinExistence type="predicted"/>
<dbReference type="SUPFAM" id="SSF56672">
    <property type="entry name" value="DNA/RNA polymerases"/>
    <property type="match status" value="1"/>
</dbReference>
<evidence type="ECO:0000259" key="1">
    <source>
        <dbReference type="Pfam" id="PF07727"/>
    </source>
</evidence>
<accession>A0A438HYX0</accession>
<organism evidence="2 3">
    <name type="scientific">Vitis vinifera</name>
    <name type="common">Grape</name>
    <dbReference type="NCBI Taxonomy" id="29760"/>
    <lineage>
        <taxon>Eukaryota</taxon>
        <taxon>Viridiplantae</taxon>
        <taxon>Streptophyta</taxon>
        <taxon>Embryophyta</taxon>
        <taxon>Tracheophyta</taxon>
        <taxon>Spermatophyta</taxon>
        <taxon>Magnoliopsida</taxon>
        <taxon>eudicotyledons</taxon>
        <taxon>Gunneridae</taxon>
        <taxon>Pentapetalae</taxon>
        <taxon>rosids</taxon>
        <taxon>Vitales</taxon>
        <taxon>Vitaceae</taxon>
        <taxon>Viteae</taxon>
        <taxon>Vitis</taxon>
    </lineage>
</organism>
<dbReference type="PANTHER" id="PTHR11439">
    <property type="entry name" value="GAG-POL-RELATED RETROTRANSPOSON"/>
    <property type="match status" value="1"/>
</dbReference>
<evidence type="ECO:0000313" key="2">
    <source>
        <dbReference type="EMBL" id="RVW89669.1"/>
    </source>
</evidence>
<dbReference type="Pfam" id="PF07727">
    <property type="entry name" value="RVT_2"/>
    <property type="match status" value="1"/>
</dbReference>
<dbReference type="InterPro" id="IPR043502">
    <property type="entry name" value="DNA/RNA_pol_sf"/>
</dbReference>
<name>A0A438HYX0_VITVI</name>
<sequence length="495" mass="55382">MFLISHDPVLPSSLHLTHTHTVVDLTLSQSHSIPPSCVQTGNPRLHKMTTRSMNNIFKPKQLHLVSKHPIPLAIEPTCVTQAVNHPQWRDAMSIELTALMKHGTWDLVPHPPPPPPPPQNCTPVGCKWVFRVKHKADGSVDKFKARLVAKGYTQRPGLDYKETFSPVVRPATIRCVLTIAVMNGWPLRQMDINNAFLHGTLTETVYMMQPPGFKDTSKPDHVCRLRKAIYGLRQAPRALYTTLRTALFQLGFKNSKADSSLFIYTHGPIICYFLVYVDDLVITGNDIQFVDHIIQKLGEIFSLKDMGNLSFFLGVEVIPTRAGVFLSQHQYIRDLLSTTNMLGAKDVSTPLSTTASLKLFDGTTPVDSTDFRRVIGSLQYLSLTRPDISFAVNKLSQFMHKPTTAHWTATKRLLRYLKQTIFHGIQLTRNTTSVLTTFSDADWAGNVDDRTSTSAYISFLGTNPISWSSKKQRAVARSSTEAEYRALANAASETV</sequence>
<dbReference type="AlphaFoldDB" id="A0A438HYX0"/>
<evidence type="ECO:0000313" key="3">
    <source>
        <dbReference type="Proteomes" id="UP000288805"/>
    </source>
</evidence>
<reference evidence="2 3" key="1">
    <citation type="journal article" date="2018" name="PLoS Genet.">
        <title>Population sequencing reveals clonal diversity and ancestral inbreeding in the grapevine cultivar Chardonnay.</title>
        <authorList>
            <person name="Roach M.J."/>
            <person name="Johnson D.L."/>
            <person name="Bohlmann J."/>
            <person name="van Vuuren H.J."/>
            <person name="Jones S.J."/>
            <person name="Pretorius I.S."/>
            <person name="Schmidt S.A."/>
            <person name="Borneman A.R."/>
        </authorList>
    </citation>
    <scope>NUCLEOTIDE SEQUENCE [LARGE SCALE GENOMIC DNA]</scope>
    <source>
        <strain evidence="3">cv. Chardonnay</strain>
        <tissue evidence="2">Leaf</tissue>
    </source>
</reference>
<dbReference type="InterPro" id="IPR013103">
    <property type="entry name" value="RVT_2"/>
</dbReference>
<dbReference type="PANTHER" id="PTHR11439:SF489">
    <property type="entry name" value="RNA-DIRECTED DNA POLYMERASE"/>
    <property type="match status" value="1"/>
</dbReference>
<protein>
    <submittedName>
        <fullName evidence="2">Retrovirus-related Pol polyprotein from transposon RE2</fullName>
    </submittedName>
</protein>
<feature type="domain" description="Reverse transcriptase Ty1/copia-type" evidence="1">
    <location>
        <begin position="118"/>
        <end position="351"/>
    </location>
</feature>
<gene>
    <name evidence="2" type="primary">RE2_921</name>
    <name evidence="2" type="ORF">CK203_036467</name>
</gene>